<accession>A0A7W6DG75</accession>
<dbReference type="InterPro" id="IPR000792">
    <property type="entry name" value="Tscrpt_reg_LuxR_C"/>
</dbReference>
<feature type="domain" description="HTH luxR-type" evidence="1">
    <location>
        <begin position="304"/>
        <end position="361"/>
    </location>
</feature>
<comment type="caution">
    <text evidence="2">The sequence shown here is derived from an EMBL/GenBank/DDBJ whole genome shotgun (WGS) entry which is preliminary data.</text>
</comment>
<dbReference type="Gene3D" id="1.10.10.10">
    <property type="entry name" value="Winged helix-like DNA-binding domain superfamily/Winged helix DNA-binding domain"/>
    <property type="match status" value="1"/>
</dbReference>
<name>A0A7W6DG75_9SPHN</name>
<dbReference type="SUPFAM" id="SSF46894">
    <property type="entry name" value="C-terminal effector domain of the bipartite response regulators"/>
    <property type="match status" value="1"/>
</dbReference>
<gene>
    <name evidence="2" type="ORF">GGR44_002141</name>
</gene>
<proteinExistence type="predicted"/>
<dbReference type="GO" id="GO:0003677">
    <property type="term" value="F:DNA binding"/>
    <property type="evidence" value="ECO:0007669"/>
    <property type="project" value="UniProtKB-KW"/>
</dbReference>
<evidence type="ECO:0000313" key="3">
    <source>
        <dbReference type="Proteomes" id="UP000552757"/>
    </source>
</evidence>
<evidence type="ECO:0000313" key="2">
    <source>
        <dbReference type="EMBL" id="MBB3982478.1"/>
    </source>
</evidence>
<sequence>MGTAAQHGEDWADLFLSAALEPEGWDAAIRAMAHATGSRHGQLIGFGRDTAAFNWISDIDASLVARAAAIDLNRPDLNFRMGADRIAGRPDIVHEAHYDVARRKLAEDDYLDLCAEFDIFNGCQTRLLAEPGMMIGLALLRGTDDGRTTQEQRALFAEIAGHARAAVRLQKSVEEQGFALLAGTFESMSRACWLIDSSGRVGGMSARAELLLSEGRLRISDRQLSTGRADETRAIAHAIRKALTSPPAPADPIALSGEDGGIALLLEVHPLPARPWALPFAPRAIVVARLGEATDRHVGILMRTFGLTRSEADIAVRLASGEARAAISLARGVSTETLKAQIRSIYEKTGCNRESQLVRLVSLTGC</sequence>
<keyword evidence="3" id="KW-1185">Reference proteome</keyword>
<keyword evidence="2" id="KW-0238">DNA-binding</keyword>
<organism evidence="2 3">
    <name type="scientific">Sphingobium fontiphilum</name>
    <dbReference type="NCBI Taxonomy" id="944425"/>
    <lineage>
        <taxon>Bacteria</taxon>
        <taxon>Pseudomonadati</taxon>
        <taxon>Pseudomonadota</taxon>
        <taxon>Alphaproteobacteria</taxon>
        <taxon>Sphingomonadales</taxon>
        <taxon>Sphingomonadaceae</taxon>
        <taxon>Sphingobium</taxon>
    </lineage>
</organism>
<evidence type="ECO:0000259" key="1">
    <source>
        <dbReference type="SMART" id="SM00421"/>
    </source>
</evidence>
<dbReference type="InterPro" id="IPR016032">
    <property type="entry name" value="Sig_transdc_resp-reg_C-effctor"/>
</dbReference>
<dbReference type="InterPro" id="IPR036388">
    <property type="entry name" value="WH-like_DNA-bd_sf"/>
</dbReference>
<reference evidence="2 3" key="1">
    <citation type="submission" date="2020-08" db="EMBL/GenBank/DDBJ databases">
        <title>Genomic Encyclopedia of Type Strains, Phase IV (KMG-IV): sequencing the most valuable type-strain genomes for metagenomic binning, comparative biology and taxonomic classification.</title>
        <authorList>
            <person name="Goeker M."/>
        </authorList>
    </citation>
    <scope>NUCLEOTIDE SEQUENCE [LARGE SCALE GENOMIC DNA]</scope>
    <source>
        <strain evidence="2 3">DSM 29348</strain>
    </source>
</reference>
<dbReference type="AlphaFoldDB" id="A0A7W6DG75"/>
<dbReference type="EMBL" id="JACIEB010000004">
    <property type="protein sequence ID" value="MBB3982478.1"/>
    <property type="molecule type" value="Genomic_DNA"/>
</dbReference>
<dbReference type="Proteomes" id="UP000552757">
    <property type="component" value="Unassembled WGS sequence"/>
</dbReference>
<dbReference type="RefSeq" id="WP_183955537.1">
    <property type="nucleotide sequence ID" value="NZ_JACIEB010000004.1"/>
</dbReference>
<dbReference type="SMART" id="SM00421">
    <property type="entry name" value="HTH_LUXR"/>
    <property type="match status" value="1"/>
</dbReference>
<dbReference type="GO" id="GO:0006355">
    <property type="term" value="P:regulation of DNA-templated transcription"/>
    <property type="evidence" value="ECO:0007669"/>
    <property type="project" value="InterPro"/>
</dbReference>
<protein>
    <submittedName>
        <fullName evidence="2">DNA-binding CsgD family transcriptional regulator</fullName>
    </submittedName>
</protein>